<evidence type="ECO:0000256" key="1">
    <source>
        <dbReference type="SAM" id="MobiDB-lite"/>
    </source>
</evidence>
<dbReference type="AlphaFoldDB" id="A0A484F481"/>
<evidence type="ECO:0000313" key="3">
    <source>
        <dbReference type="Proteomes" id="UP000294855"/>
    </source>
</evidence>
<organism evidence="2 3">
    <name type="scientific">Methanimicrococcus blatticola</name>
    <dbReference type="NCBI Taxonomy" id="91560"/>
    <lineage>
        <taxon>Archaea</taxon>
        <taxon>Methanobacteriati</taxon>
        <taxon>Methanobacteriota</taxon>
        <taxon>Stenosarchaea group</taxon>
        <taxon>Methanomicrobia</taxon>
        <taxon>Methanosarcinales</taxon>
        <taxon>Methanosarcinaceae</taxon>
        <taxon>Methanimicrococcus</taxon>
    </lineage>
</organism>
<protein>
    <submittedName>
        <fullName evidence="2">Uncharacterized protein</fullName>
    </submittedName>
</protein>
<feature type="region of interest" description="Disordered" evidence="1">
    <location>
        <begin position="752"/>
        <end position="788"/>
    </location>
</feature>
<comment type="caution">
    <text evidence="2">The sequence shown here is derived from an EMBL/GenBank/DDBJ whole genome shotgun (WGS) entry which is preliminary data.</text>
</comment>
<name>A0A484F481_9EURY</name>
<keyword evidence="3" id="KW-1185">Reference proteome</keyword>
<dbReference type="RefSeq" id="WP_133517673.1">
    <property type="nucleotide sequence ID" value="NZ_JAHDUW010000004.1"/>
</dbReference>
<dbReference type="EMBL" id="SNYS01000009">
    <property type="protein sequence ID" value="TDQ68288.1"/>
    <property type="molecule type" value="Genomic_DNA"/>
</dbReference>
<evidence type="ECO:0000313" key="2">
    <source>
        <dbReference type="EMBL" id="TDQ68288.1"/>
    </source>
</evidence>
<proteinExistence type="predicted"/>
<dbReference type="Proteomes" id="UP000294855">
    <property type="component" value="Unassembled WGS sequence"/>
</dbReference>
<feature type="compositionally biased region" description="Polar residues" evidence="1">
    <location>
        <begin position="765"/>
        <end position="778"/>
    </location>
</feature>
<sequence>MKNKTATILLLIIAFTSLIGTASAADVEIDPQNKSVYANGNPITILGRKTVEADNSASIVFISDDTEYTNVDGYSIYGGSKDNSYGKSATSESPATTKITIANDGSFYDSLAIYGGNKGEDGNSDPIFLNTEVIINSLHGYGSSTEITVFGGNEEGNITELTSYILIKNATISNGSIHGASNKGNVEKAQTRVEIAEADDGEIDFCSISIYGGSKKGQIGDANNKDSVTTVVLTEGFIEDTTATGLGALYGGSEDGDVYGKTKVEANGGKVYYLYGGNENGDLYGETELILTGTYVQNSAYGGSRYGDIEGKTIAKMYGGRVESIFAGNSEGDIIGTTTLILDGESAATEDELHINGWIFGGSLEGNITGPSTGNTITVDVRNLAESLGFHARISGGNDFGIIDGNISLTVEDNNAIVQTYGGSRGGAGTIPTKTIGEIVVNYNNNNAPLGKKANITAGNNHAVLEGNATLNIDTRNENDYSKIYKITASGGSELASVQKVIVNMNNGSVDSLYGIAENSGAEKVEIYILNGTVNKLYGGYTGTADDIYVKISGGSVTTLIPGGFNVYANTTKAEINGGTVGTLFSFYNSGNIDRKIKKAELNLDGGTIDKLYAGGGVQRTNYNISVEEVIVNLNESSTVSMIYLGGRTYNDGGQTGKTEVETAVLNLNGGTISATDDIRKIYGHGTTEKDVVQSAVINLNNADSNGLEYRFFLGATKDADQVIHRFGKWKSYQIADADDVTTESYLNPYKLENAGEPVKPDNPSGGSNKTLNVVSSSEVKDTDSDQSFEGKTPGNVFVILLHMIAVTAFCFVERKEHEDEKDRK</sequence>
<reference evidence="2 3" key="1">
    <citation type="submission" date="2019-03" db="EMBL/GenBank/DDBJ databases">
        <title>Genomic Encyclopedia of Type Strains, Phase IV (KMG-IV): sequencing the most valuable type-strain genomes for metagenomic binning, comparative biology and taxonomic classification.</title>
        <authorList>
            <person name="Goeker M."/>
        </authorList>
    </citation>
    <scope>NUCLEOTIDE SEQUENCE [LARGE SCALE GENOMIC DNA]</scope>
    <source>
        <strain evidence="2 3">DSM 13328</strain>
    </source>
</reference>
<gene>
    <name evidence="2" type="ORF">C7391_1228</name>
</gene>
<accession>A0A484F481</accession>